<sequence length="82" mass="9816">MKKADYDRALYYTFHSQWDNLLVLMVRTRDDLLSKKIEQFLHAYYFQQDDKIVKSRLMSMLDYVEHANMSAAALQDQIIHSV</sequence>
<dbReference type="RefSeq" id="WP_275421102.1">
    <property type="nucleotide sequence ID" value="NZ_CP106877.1"/>
</dbReference>
<dbReference type="KEGG" id="fhl:OE105_02255"/>
<reference evidence="1" key="1">
    <citation type="submission" date="2022-09" db="EMBL/GenBank/DDBJ databases">
        <title>Complete Genomes of Fervidibacillus albus and Fervidibacillus halotolerans isolated from tidal flat sediments.</title>
        <authorList>
            <person name="Kwon K.K."/>
            <person name="Yang S.-H."/>
            <person name="Park M.J."/>
            <person name="Oh H.-M."/>
        </authorList>
    </citation>
    <scope>NUCLEOTIDE SEQUENCE</scope>
    <source>
        <strain evidence="1">MEBiC13594</strain>
    </source>
</reference>
<dbReference type="Proteomes" id="UP001164726">
    <property type="component" value="Chromosome"/>
</dbReference>
<accession>A0A9E8M279</accession>
<evidence type="ECO:0000313" key="2">
    <source>
        <dbReference type="Proteomes" id="UP001164726"/>
    </source>
</evidence>
<keyword evidence="2" id="KW-1185">Reference proteome</keyword>
<evidence type="ECO:0000313" key="1">
    <source>
        <dbReference type="EMBL" id="WAA12969.1"/>
    </source>
</evidence>
<dbReference type="AlphaFoldDB" id="A0A9E8M279"/>
<gene>
    <name evidence="1" type="ORF">OE105_02255</name>
</gene>
<dbReference type="InterPro" id="IPR025431">
    <property type="entry name" value="YhdB-like"/>
</dbReference>
<proteinExistence type="predicted"/>
<name>A0A9E8M279_9BACI</name>
<protein>
    <submittedName>
        <fullName evidence="1">YhdB family protein</fullName>
    </submittedName>
</protein>
<organism evidence="1 2">
    <name type="scientific">Fervidibacillus halotolerans</name>
    <dbReference type="NCBI Taxonomy" id="2980027"/>
    <lineage>
        <taxon>Bacteria</taxon>
        <taxon>Bacillati</taxon>
        <taxon>Bacillota</taxon>
        <taxon>Bacilli</taxon>
        <taxon>Bacillales</taxon>
        <taxon>Bacillaceae</taxon>
        <taxon>Fervidibacillus</taxon>
    </lineage>
</organism>
<dbReference type="EMBL" id="CP106877">
    <property type="protein sequence ID" value="WAA12969.1"/>
    <property type="molecule type" value="Genomic_DNA"/>
</dbReference>
<dbReference type="Pfam" id="PF14148">
    <property type="entry name" value="YhdB"/>
    <property type="match status" value="1"/>
</dbReference>